<dbReference type="PROSITE" id="PS51208">
    <property type="entry name" value="AUTOTRANSPORTER"/>
    <property type="match status" value="1"/>
</dbReference>
<dbReference type="RefSeq" id="WP_184224823.1">
    <property type="nucleotide sequence ID" value="NZ_JACIIU010000049.1"/>
</dbReference>
<name>A0A841M0R2_9HYPH</name>
<dbReference type="Gene3D" id="2.40.128.130">
    <property type="entry name" value="Autotransporter beta-domain"/>
    <property type="match status" value="1"/>
</dbReference>
<evidence type="ECO:0000256" key="2">
    <source>
        <dbReference type="ARBA" id="ARBA00022801"/>
    </source>
</evidence>
<dbReference type="Proteomes" id="UP000555393">
    <property type="component" value="Unassembled WGS sequence"/>
</dbReference>
<dbReference type="InterPro" id="IPR006315">
    <property type="entry name" value="OM_autotransptr_brl_dom"/>
</dbReference>
<evidence type="ECO:0000313" key="5">
    <source>
        <dbReference type="Proteomes" id="UP000555393"/>
    </source>
</evidence>
<dbReference type="NCBIfam" id="TIGR02601">
    <property type="entry name" value="autotrns_rpt"/>
    <property type="match status" value="1"/>
</dbReference>
<feature type="domain" description="Autotransporter" evidence="3">
    <location>
        <begin position="708"/>
        <end position="982"/>
    </location>
</feature>
<dbReference type="InterPro" id="IPR051058">
    <property type="entry name" value="GDSL_Est/Lipase"/>
</dbReference>
<protein>
    <submittedName>
        <fullName evidence="4">Outer membrane autotransporter protein</fullName>
    </submittedName>
</protein>
<dbReference type="NCBIfam" id="TIGR01414">
    <property type="entry name" value="autotrans_barl"/>
    <property type="match status" value="1"/>
</dbReference>
<comment type="caution">
    <text evidence="4">The sequence shown here is derived from an EMBL/GenBank/DDBJ whole genome shotgun (WGS) entry which is preliminary data.</text>
</comment>
<dbReference type="InterPro" id="IPR013425">
    <property type="entry name" value="Autotrns_rpt"/>
</dbReference>
<dbReference type="SUPFAM" id="SSF51126">
    <property type="entry name" value="Pectin lyase-like"/>
    <property type="match status" value="1"/>
</dbReference>
<evidence type="ECO:0000256" key="1">
    <source>
        <dbReference type="ARBA" id="ARBA00022729"/>
    </source>
</evidence>
<keyword evidence="2" id="KW-0378">Hydrolase</keyword>
<dbReference type="InterPro" id="IPR036709">
    <property type="entry name" value="Autotransporte_beta_dom_sf"/>
</dbReference>
<accession>A0A841M0R2</accession>
<reference evidence="4 5" key="1">
    <citation type="submission" date="2020-08" db="EMBL/GenBank/DDBJ databases">
        <title>Genomic Encyclopedia of Type Strains, Phase IV (KMG-IV): sequencing the most valuable type-strain genomes for metagenomic binning, comparative biology and taxonomic classification.</title>
        <authorList>
            <person name="Goeker M."/>
        </authorList>
    </citation>
    <scope>NUCLEOTIDE SEQUENCE [LARGE SCALE GENOMIC DNA]</scope>
    <source>
        <strain evidence="4 5">DSM 22336</strain>
    </source>
</reference>
<dbReference type="SMART" id="SM00869">
    <property type="entry name" value="Autotransporter"/>
    <property type="match status" value="1"/>
</dbReference>
<dbReference type="Pfam" id="PF12951">
    <property type="entry name" value="PATR"/>
    <property type="match status" value="2"/>
</dbReference>
<dbReference type="PANTHER" id="PTHR45648">
    <property type="entry name" value="GDSL LIPASE/ACYLHYDROLASE FAMILY PROTEIN (AFU_ORTHOLOGUE AFUA_4G14700)"/>
    <property type="match status" value="1"/>
</dbReference>
<dbReference type="Pfam" id="PF00657">
    <property type="entry name" value="Lipase_GDSL"/>
    <property type="match status" value="1"/>
</dbReference>
<proteinExistence type="predicted"/>
<dbReference type="PANTHER" id="PTHR45648:SF22">
    <property type="entry name" value="GDSL LIPASE_ACYLHYDROLASE FAMILY PROTEIN (AFU_ORTHOLOGUE AFUA_4G14700)"/>
    <property type="match status" value="1"/>
</dbReference>
<dbReference type="GO" id="GO:0016788">
    <property type="term" value="F:hydrolase activity, acting on ester bonds"/>
    <property type="evidence" value="ECO:0007669"/>
    <property type="project" value="InterPro"/>
</dbReference>
<dbReference type="GO" id="GO:0019867">
    <property type="term" value="C:outer membrane"/>
    <property type="evidence" value="ECO:0007669"/>
    <property type="project" value="InterPro"/>
</dbReference>
<dbReference type="Gene3D" id="3.40.50.1110">
    <property type="entry name" value="SGNH hydrolase"/>
    <property type="match status" value="1"/>
</dbReference>
<dbReference type="AlphaFoldDB" id="A0A841M0R2"/>
<dbReference type="CDD" id="cd01846">
    <property type="entry name" value="fatty_acyltransferase_like"/>
    <property type="match status" value="1"/>
</dbReference>
<gene>
    <name evidence="4" type="ORF">FHS77_003192</name>
</gene>
<evidence type="ECO:0000313" key="4">
    <source>
        <dbReference type="EMBL" id="MBB6262610.1"/>
    </source>
</evidence>
<organism evidence="4 5">
    <name type="scientific">Paenochrobactrum gallinarii</name>
    <dbReference type="NCBI Taxonomy" id="643673"/>
    <lineage>
        <taxon>Bacteria</taxon>
        <taxon>Pseudomonadati</taxon>
        <taxon>Pseudomonadota</taxon>
        <taxon>Alphaproteobacteria</taxon>
        <taxon>Hyphomicrobiales</taxon>
        <taxon>Brucellaceae</taxon>
        <taxon>Paenochrobactrum</taxon>
    </lineage>
</organism>
<dbReference type="SUPFAM" id="SSF52266">
    <property type="entry name" value="SGNH hydrolase"/>
    <property type="match status" value="1"/>
</dbReference>
<dbReference type="InterPro" id="IPR001087">
    <property type="entry name" value="GDSL"/>
</dbReference>
<sequence>MFKKNIIGHKEQLFILIFSSHLLMSTASFSQQEITHEKSPFNKAVIFGDSLSDNGFFPDIITAIDGMNTTNGRFSNGIVWDEYLFSNQARGTTFSIFGSNRNGDYGDNTQNRSENVNYSVGGSAYLPNDGQYTPTITEQIDDYLNEQASGGNTFSPDSIITLWAGANDALDAMKKGISIQDKANFVKDKLLEALERFYQAGGRNFLIPDMPDFAQVPRFNNSSSPLAHEATRAFNEVIADALADFSKSHLDVNLYSPDMNGFFNTVMRYQDLFGYKNTADACIKIAACKDAPAGSEIQNEFMFWDEIHPTTRTHQYVADYMREYWLNPDLAGFYVTSPEGQYETERNFFFPVTDKTVSGYLTGEKSVYKLNNSKLTLTGDHSYSGGTFIKEGELELGNGSTTGSVTGNIDIADQSVLSFNHSNLFNIDNIISGDGGVKQKGYGVTIINSYNSYRGPTDILAGELMINGSVTSLVKAYSGSILSGIGTIADVLAENGSFISPGDFRNSAVGKLAVNGNVDLKPGSTLDIRVNADGNTSSLSAKGLINLGGIVIFNGGTRGAPLSVAETLAMLGKTSTFLKSDTNIQGHFEEVKPNYRFIGASLDYKFHEVDVSFSQTDRHFAEDAKTRNQVVVADTVEAQGRSSQLYDNIAVSTLNDDLSGAYAQLSGDLYASLQTSLLLDTSLTREAVQKRMADAFDTHLNLPAQGLNAPLSNGMWGQVYSATARIDSDGNAQSMKRSLTGFVTGIDNLASENWHVGLFTGYMRSSLYSGNANATIDTYQLGVYGGREWDNLKLIFGAAAGLHDIDSNRTVSFKEINDGNSTDFHGSSYQTFAELSYTFDTQVAQITPFAGLAYSHVKTDAFTESVSSSSLSGTENKADMASTILGLRLGQVYMLSDTISLGTNFSAGWQHNSKIKPTAQLNFTGGNAFTIDGLTPDRDALMVQAGLQLNLRQDISLGLTYQGQLARRTKDHTVKADFFYRF</sequence>
<dbReference type="InterPro" id="IPR036514">
    <property type="entry name" value="SGNH_hydro_sf"/>
</dbReference>
<dbReference type="SUPFAM" id="SSF103515">
    <property type="entry name" value="Autotransporter"/>
    <property type="match status" value="1"/>
</dbReference>
<dbReference type="Pfam" id="PF03797">
    <property type="entry name" value="Autotransporter"/>
    <property type="match status" value="1"/>
</dbReference>
<dbReference type="EMBL" id="JACIIU010000049">
    <property type="protein sequence ID" value="MBB6262610.1"/>
    <property type="molecule type" value="Genomic_DNA"/>
</dbReference>
<dbReference type="InterPro" id="IPR011050">
    <property type="entry name" value="Pectin_lyase_fold/virulence"/>
</dbReference>
<dbReference type="InterPro" id="IPR005546">
    <property type="entry name" value="Autotransporte_beta"/>
</dbReference>
<keyword evidence="5" id="KW-1185">Reference proteome</keyword>
<keyword evidence="1" id="KW-0732">Signal</keyword>
<evidence type="ECO:0000259" key="3">
    <source>
        <dbReference type="PROSITE" id="PS51208"/>
    </source>
</evidence>